<protein>
    <submittedName>
        <fullName evidence="7">YitT family protein</fullName>
    </submittedName>
</protein>
<sequence length="220" mass="23632">MTKDNLILTIRDYVFVTLGVVLVAFGIQYFYAPNEIAGGGLSGLALVISHYIPNLSVGTIIFLGNLILFVISFILVGGDFGLKTIYASFALSFVMDFMEKVLHSYALTTNLFLAVILGTMIIASGLALAFALNASTGGTDILAKILNKYSKFNIGISLLCVDLFVVVCGGLTFGFGKGVFSLIAVVINGLLVDKVILIIEKKKEEKSKQIEESEDINTVV</sequence>
<organism evidence="7 8">
    <name type="scientific">Romboutsia faecis</name>
    <dbReference type="NCBI Taxonomy" id="2764597"/>
    <lineage>
        <taxon>Bacteria</taxon>
        <taxon>Bacillati</taxon>
        <taxon>Bacillota</taxon>
        <taxon>Clostridia</taxon>
        <taxon>Peptostreptococcales</taxon>
        <taxon>Peptostreptococcaceae</taxon>
        <taxon>Romboutsia</taxon>
    </lineage>
</organism>
<proteinExistence type="predicted"/>
<accession>A0ABR7JTH7</accession>
<comment type="subcellular location">
    <subcellularLocation>
        <location evidence="1">Cell membrane</location>
        <topology evidence="1">Multi-pass membrane protein</topology>
    </subcellularLocation>
</comment>
<evidence type="ECO:0000313" key="8">
    <source>
        <dbReference type="Proteomes" id="UP000609849"/>
    </source>
</evidence>
<dbReference type="Proteomes" id="UP000609849">
    <property type="component" value="Unassembled WGS sequence"/>
</dbReference>
<evidence type="ECO:0000256" key="4">
    <source>
        <dbReference type="ARBA" id="ARBA00022989"/>
    </source>
</evidence>
<dbReference type="InterPro" id="IPR003740">
    <property type="entry name" value="YitT"/>
</dbReference>
<dbReference type="RefSeq" id="WP_153972822.1">
    <property type="nucleotide sequence ID" value="NZ_JACRWE010000012.1"/>
</dbReference>
<dbReference type="InterPro" id="IPR051461">
    <property type="entry name" value="UPF0750_membrane"/>
</dbReference>
<comment type="caution">
    <text evidence="7">The sequence shown here is derived from an EMBL/GenBank/DDBJ whole genome shotgun (WGS) entry which is preliminary data.</text>
</comment>
<evidence type="ECO:0000313" key="7">
    <source>
        <dbReference type="EMBL" id="MBC5998217.1"/>
    </source>
</evidence>
<feature type="transmembrane region" description="Helical" evidence="6">
    <location>
        <begin position="12"/>
        <end position="31"/>
    </location>
</feature>
<gene>
    <name evidence="7" type="ORF">H8923_15800</name>
</gene>
<keyword evidence="5 6" id="KW-0472">Membrane</keyword>
<evidence type="ECO:0000256" key="5">
    <source>
        <dbReference type="ARBA" id="ARBA00023136"/>
    </source>
</evidence>
<evidence type="ECO:0000256" key="3">
    <source>
        <dbReference type="ARBA" id="ARBA00022692"/>
    </source>
</evidence>
<feature type="transmembrane region" description="Helical" evidence="6">
    <location>
        <begin position="111"/>
        <end position="132"/>
    </location>
</feature>
<reference evidence="7 8" key="1">
    <citation type="submission" date="2020-08" db="EMBL/GenBank/DDBJ databases">
        <authorList>
            <person name="Liu C."/>
            <person name="Sun Q."/>
        </authorList>
    </citation>
    <scope>NUCLEOTIDE SEQUENCE [LARGE SCALE GENOMIC DNA]</scope>
    <source>
        <strain evidence="7 8">NSJ-18</strain>
    </source>
</reference>
<dbReference type="PANTHER" id="PTHR33545:SF5">
    <property type="entry name" value="UPF0750 MEMBRANE PROTEIN YITT"/>
    <property type="match status" value="1"/>
</dbReference>
<feature type="transmembrane region" description="Helical" evidence="6">
    <location>
        <begin position="179"/>
        <end position="199"/>
    </location>
</feature>
<feature type="transmembrane region" description="Helical" evidence="6">
    <location>
        <begin position="51"/>
        <end position="77"/>
    </location>
</feature>
<evidence type="ECO:0000256" key="2">
    <source>
        <dbReference type="ARBA" id="ARBA00022475"/>
    </source>
</evidence>
<feature type="transmembrane region" description="Helical" evidence="6">
    <location>
        <begin position="152"/>
        <end position="173"/>
    </location>
</feature>
<dbReference type="EMBL" id="JACRWE010000012">
    <property type="protein sequence ID" value="MBC5998217.1"/>
    <property type="molecule type" value="Genomic_DNA"/>
</dbReference>
<name>A0ABR7JTH7_9FIRM</name>
<keyword evidence="8" id="KW-1185">Reference proteome</keyword>
<keyword evidence="2" id="KW-1003">Cell membrane</keyword>
<dbReference type="Pfam" id="PF02588">
    <property type="entry name" value="YitT_membrane"/>
    <property type="match status" value="1"/>
</dbReference>
<dbReference type="PANTHER" id="PTHR33545">
    <property type="entry name" value="UPF0750 MEMBRANE PROTEIN YITT-RELATED"/>
    <property type="match status" value="1"/>
</dbReference>
<evidence type="ECO:0000256" key="1">
    <source>
        <dbReference type="ARBA" id="ARBA00004651"/>
    </source>
</evidence>
<keyword evidence="4 6" id="KW-1133">Transmembrane helix</keyword>
<keyword evidence="3 6" id="KW-0812">Transmembrane</keyword>
<evidence type="ECO:0000256" key="6">
    <source>
        <dbReference type="SAM" id="Phobius"/>
    </source>
</evidence>